<evidence type="ECO:0000313" key="1">
    <source>
        <dbReference type="EMBL" id="BBA48001.1"/>
    </source>
</evidence>
<proteinExistence type="predicted"/>
<reference evidence="1 2" key="1">
    <citation type="journal article" date="2017" name="Biosci. Biotechnol. Biochem.">
        <title>Identification and characterization of a sulfoglycosidase from Bifidobacterium bifidum implicated in mucin glycan utilization.</title>
        <authorList>
            <person name="Katoh T."/>
            <person name="Maeshibu T."/>
            <person name="Kikkawa K."/>
            <person name="Gotoh A."/>
            <person name="Tomabechi Y."/>
            <person name="Nakamura M."/>
            <person name="Liao W.-H."/>
            <person name="Yamaguchi M."/>
            <person name="Ashida H."/>
            <person name="Yamamoto K."/>
            <person name="Katayama T."/>
        </authorList>
    </citation>
    <scope>NUCLEOTIDE SEQUENCE [LARGE SCALE GENOMIC DNA]</scope>
    <source>
        <strain evidence="1 2">JCM 7004</strain>
    </source>
</reference>
<sequence>MTCLHRHNSIDTALYTLSSKEVGLAADAPDITIAITYSNPCPLSAHPRLSAQEAM</sequence>
<dbReference type="Proteomes" id="UP000262177">
    <property type="component" value="Chromosome"/>
</dbReference>
<gene>
    <name evidence="1" type="ORF">BBJK_01449</name>
</gene>
<name>A0A286TC89_BIFBI</name>
<evidence type="ECO:0000313" key="2">
    <source>
        <dbReference type="Proteomes" id="UP000262177"/>
    </source>
</evidence>
<dbReference type="EMBL" id="AP018131">
    <property type="protein sequence ID" value="BBA48001.1"/>
    <property type="molecule type" value="Genomic_DNA"/>
</dbReference>
<protein>
    <submittedName>
        <fullName evidence="1">Uncharacterized protein</fullName>
    </submittedName>
</protein>
<dbReference type="AlphaFoldDB" id="A0A286TC89"/>
<organism evidence="1 2">
    <name type="scientific">Bifidobacterium bifidum LMG 13195</name>
    <dbReference type="NCBI Taxonomy" id="1207542"/>
    <lineage>
        <taxon>Bacteria</taxon>
        <taxon>Bacillati</taxon>
        <taxon>Actinomycetota</taxon>
        <taxon>Actinomycetes</taxon>
        <taxon>Bifidobacteriales</taxon>
        <taxon>Bifidobacteriaceae</taxon>
        <taxon>Bifidobacterium</taxon>
    </lineage>
</organism>
<accession>A0A286TC89</accession>